<dbReference type="InterPro" id="IPR002156">
    <property type="entry name" value="RNaseH_domain"/>
</dbReference>
<dbReference type="Proteomes" id="UP000245283">
    <property type="component" value="Unassembled WGS sequence"/>
</dbReference>
<dbReference type="GO" id="GO:0005737">
    <property type="term" value="C:cytoplasm"/>
    <property type="evidence" value="ECO:0007669"/>
    <property type="project" value="UniProtKB-SubCell"/>
</dbReference>
<proteinExistence type="inferred from homology"/>
<comment type="similarity">
    <text evidence="2 10">Belongs to the RNase H family.</text>
</comment>
<evidence type="ECO:0000256" key="4">
    <source>
        <dbReference type="ARBA" id="ARBA00012180"/>
    </source>
</evidence>
<dbReference type="PANTHER" id="PTHR10642:SF26">
    <property type="entry name" value="RIBONUCLEASE H1"/>
    <property type="match status" value="1"/>
</dbReference>
<dbReference type="GO" id="GO:0000287">
    <property type="term" value="F:magnesium ion binding"/>
    <property type="evidence" value="ECO:0007669"/>
    <property type="project" value="UniProtKB-UniRule"/>
</dbReference>
<comment type="subunit">
    <text evidence="3 10">Monomer.</text>
</comment>
<dbReference type="InterPro" id="IPR022892">
    <property type="entry name" value="RNaseHI"/>
</dbReference>
<keyword evidence="9 10" id="KW-0460">Magnesium</keyword>
<keyword evidence="5 10" id="KW-0540">Nuclease</keyword>
<dbReference type="InterPro" id="IPR036397">
    <property type="entry name" value="RNaseH_sf"/>
</dbReference>
<feature type="binding site" evidence="10">
    <location>
        <position position="135"/>
    </location>
    <ligand>
        <name>Mg(2+)</name>
        <dbReference type="ChEBI" id="CHEBI:18420"/>
        <label>2</label>
    </ligand>
</feature>
<name>A0A2V1K7F1_9ACTO</name>
<comment type="caution">
    <text evidence="12">The sequence shown here is derived from an EMBL/GenBank/DDBJ whole genome shotgun (WGS) entry which is preliminary data.</text>
</comment>
<dbReference type="EMBL" id="QETB01000004">
    <property type="protein sequence ID" value="PWF26232.1"/>
    <property type="molecule type" value="Genomic_DNA"/>
</dbReference>
<dbReference type="CDD" id="cd09278">
    <property type="entry name" value="RNase_HI_prokaryote_like"/>
    <property type="match status" value="1"/>
</dbReference>
<keyword evidence="8 10" id="KW-0378">Hydrolase</keyword>
<evidence type="ECO:0000256" key="8">
    <source>
        <dbReference type="ARBA" id="ARBA00022801"/>
    </source>
</evidence>
<evidence type="ECO:0000313" key="13">
    <source>
        <dbReference type="Proteomes" id="UP000245283"/>
    </source>
</evidence>
<evidence type="ECO:0000256" key="6">
    <source>
        <dbReference type="ARBA" id="ARBA00022723"/>
    </source>
</evidence>
<evidence type="ECO:0000256" key="9">
    <source>
        <dbReference type="ARBA" id="ARBA00022842"/>
    </source>
</evidence>
<comment type="cofactor">
    <cofactor evidence="10">
        <name>Mg(2+)</name>
        <dbReference type="ChEBI" id="CHEBI:18420"/>
    </cofactor>
    <text evidence="10">Binds 1 Mg(2+) ion per subunit. May bind a second metal ion at a regulatory site, or after substrate binding.</text>
</comment>
<dbReference type="SUPFAM" id="SSF53098">
    <property type="entry name" value="Ribonuclease H-like"/>
    <property type="match status" value="1"/>
</dbReference>
<dbReference type="PROSITE" id="PS50879">
    <property type="entry name" value="RNASE_H_1"/>
    <property type="match status" value="1"/>
</dbReference>
<evidence type="ECO:0000256" key="3">
    <source>
        <dbReference type="ARBA" id="ARBA00011245"/>
    </source>
</evidence>
<dbReference type="GO" id="GO:0004523">
    <property type="term" value="F:RNA-DNA hybrid ribonuclease activity"/>
    <property type="evidence" value="ECO:0007669"/>
    <property type="project" value="UniProtKB-UniRule"/>
</dbReference>
<comment type="function">
    <text evidence="10">Endonuclease that specifically degrades the RNA of RNA-DNA hybrids.</text>
</comment>
<dbReference type="InterPro" id="IPR012337">
    <property type="entry name" value="RNaseH-like_sf"/>
</dbReference>
<evidence type="ECO:0000256" key="7">
    <source>
        <dbReference type="ARBA" id="ARBA00022759"/>
    </source>
</evidence>
<accession>A0A2V1K7F1</accession>
<protein>
    <recommendedName>
        <fullName evidence="4 10">Ribonuclease H</fullName>
        <shortName evidence="10">RNase H</shortName>
        <ecNumber evidence="4 10">3.1.26.4</ecNumber>
    </recommendedName>
</protein>
<evidence type="ECO:0000256" key="1">
    <source>
        <dbReference type="ARBA" id="ARBA00000077"/>
    </source>
</evidence>
<evidence type="ECO:0000256" key="10">
    <source>
        <dbReference type="HAMAP-Rule" id="MF_00042"/>
    </source>
</evidence>
<dbReference type="PANTHER" id="PTHR10642">
    <property type="entry name" value="RIBONUCLEASE H1"/>
    <property type="match status" value="1"/>
</dbReference>
<evidence type="ECO:0000313" key="12">
    <source>
        <dbReference type="EMBL" id="PWF26232.1"/>
    </source>
</evidence>
<dbReference type="GO" id="GO:0003676">
    <property type="term" value="F:nucleic acid binding"/>
    <property type="evidence" value="ECO:0007669"/>
    <property type="project" value="InterPro"/>
</dbReference>
<dbReference type="Pfam" id="PF00075">
    <property type="entry name" value="RNase_H"/>
    <property type="match status" value="1"/>
</dbReference>
<dbReference type="HAMAP" id="MF_00042">
    <property type="entry name" value="RNase_H"/>
    <property type="match status" value="1"/>
</dbReference>
<feature type="binding site" evidence="10">
    <location>
        <position position="171"/>
    </location>
    <ligand>
        <name>Mg(2+)</name>
        <dbReference type="ChEBI" id="CHEBI:18420"/>
        <label>1</label>
    </ligand>
</feature>
<feature type="domain" description="RNase H type-1" evidence="11">
    <location>
        <begin position="126"/>
        <end position="267"/>
    </location>
</feature>
<evidence type="ECO:0000259" key="11">
    <source>
        <dbReference type="PROSITE" id="PS50879"/>
    </source>
</evidence>
<keyword evidence="7 10" id="KW-0255">Endonuclease</keyword>
<keyword evidence="6 10" id="KW-0479">Metal-binding</keyword>
<dbReference type="InterPro" id="IPR050092">
    <property type="entry name" value="RNase_H"/>
</dbReference>
<feature type="binding site" evidence="10">
    <location>
        <position position="135"/>
    </location>
    <ligand>
        <name>Mg(2+)</name>
        <dbReference type="ChEBI" id="CHEBI:18420"/>
        <label>1</label>
    </ligand>
</feature>
<feature type="binding site" evidence="10">
    <location>
        <position position="259"/>
    </location>
    <ligand>
        <name>Mg(2+)</name>
        <dbReference type="ChEBI" id="CHEBI:18420"/>
        <label>2</label>
    </ligand>
</feature>
<dbReference type="GO" id="GO:0043137">
    <property type="term" value="P:DNA replication, removal of RNA primer"/>
    <property type="evidence" value="ECO:0007669"/>
    <property type="project" value="TreeGrafter"/>
</dbReference>
<dbReference type="OrthoDB" id="7845843at2"/>
<dbReference type="AlphaFoldDB" id="A0A2V1K7F1"/>
<reference evidence="13" key="1">
    <citation type="submission" date="2018-05" db="EMBL/GenBank/DDBJ databases">
        <authorList>
            <person name="Li Y."/>
        </authorList>
    </citation>
    <scope>NUCLEOTIDE SEQUENCE [LARGE SCALE GENOMIC DNA]</scope>
    <source>
        <strain evidence="13">sk1b4</strain>
    </source>
</reference>
<organism evidence="12 13">
    <name type="scientific">Ancrocorticia populi</name>
    <dbReference type="NCBI Taxonomy" id="2175228"/>
    <lineage>
        <taxon>Bacteria</taxon>
        <taxon>Bacillati</taxon>
        <taxon>Actinomycetota</taxon>
        <taxon>Actinomycetes</taxon>
        <taxon>Actinomycetales</taxon>
        <taxon>Actinomycetaceae</taxon>
        <taxon>Ancrocorticia</taxon>
    </lineage>
</organism>
<sequence>MTQWLSTIELGARFGTDSYEVLEGLARLGLSEGSRASALAERHGLGGEGVGDTGTMEALWHPDVVVLLNGTGLTLAEEPTRFETSALFDDSDFEGVLMGDDDEPATAATVPTEVTLGGKPVGRPRQGFDRVVATDGACSGNPGPGGWAWVEQTTGARDSGGAAKTTNNVMELTALVRALEYVGPEPSLLIRCDSQYVINTVTKWAPNWRRKGWKKADGKPVKNRELVEELLNLYEARTGKTEVEWVKGHAGDAANELCDTLAVAESKKFGRR</sequence>
<dbReference type="RefSeq" id="WP_109094059.1">
    <property type="nucleotide sequence ID" value="NZ_QETB01000004.1"/>
</dbReference>
<evidence type="ECO:0000256" key="2">
    <source>
        <dbReference type="ARBA" id="ARBA00005300"/>
    </source>
</evidence>
<keyword evidence="13" id="KW-1185">Reference proteome</keyword>
<dbReference type="EC" id="3.1.26.4" evidence="4 10"/>
<dbReference type="Gene3D" id="3.30.420.10">
    <property type="entry name" value="Ribonuclease H-like superfamily/Ribonuclease H"/>
    <property type="match status" value="1"/>
</dbReference>
<comment type="subcellular location">
    <subcellularLocation>
        <location evidence="10">Cytoplasm</location>
    </subcellularLocation>
</comment>
<gene>
    <name evidence="10" type="primary">rnhA</name>
    <name evidence="12" type="ORF">DD236_09215</name>
</gene>
<evidence type="ECO:0000256" key="5">
    <source>
        <dbReference type="ARBA" id="ARBA00022722"/>
    </source>
</evidence>
<keyword evidence="10" id="KW-0963">Cytoplasm</keyword>
<comment type="catalytic activity">
    <reaction evidence="1 10">
        <text>Endonucleolytic cleavage to 5'-phosphomonoester.</text>
        <dbReference type="EC" id="3.1.26.4"/>
    </reaction>
</comment>
<feature type="binding site" evidence="10">
    <location>
        <position position="193"/>
    </location>
    <ligand>
        <name>Mg(2+)</name>
        <dbReference type="ChEBI" id="CHEBI:18420"/>
        <label>1</label>
    </ligand>
</feature>